<dbReference type="PROSITE" id="PS50157">
    <property type="entry name" value="ZINC_FINGER_C2H2_2"/>
    <property type="match status" value="1"/>
</dbReference>
<keyword evidence="1" id="KW-0863">Zinc-finger</keyword>
<dbReference type="InterPro" id="IPR013087">
    <property type="entry name" value="Znf_C2H2_type"/>
</dbReference>
<reference evidence="3" key="1">
    <citation type="submission" date="2019-08" db="EMBL/GenBank/DDBJ databases">
        <title>The genome of the North American firefly Photinus pyralis.</title>
        <authorList>
            <consortium name="Photinus pyralis genome working group"/>
            <person name="Fallon T.R."/>
            <person name="Sander Lower S.E."/>
            <person name="Weng J.-K."/>
        </authorList>
    </citation>
    <scope>NUCLEOTIDE SEQUENCE</scope>
    <source>
        <strain evidence="3">TRF0915ILg1</strain>
        <tissue evidence="3">Whole body</tissue>
    </source>
</reference>
<dbReference type="PROSITE" id="PS00028">
    <property type="entry name" value="ZINC_FINGER_C2H2_1"/>
    <property type="match status" value="2"/>
</dbReference>
<evidence type="ECO:0000313" key="4">
    <source>
        <dbReference type="Proteomes" id="UP000801492"/>
    </source>
</evidence>
<dbReference type="SUPFAM" id="SSF57667">
    <property type="entry name" value="beta-beta-alpha zinc fingers"/>
    <property type="match status" value="1"/>
</dbReference>
<proteinExistence type="predicted"/>
<evidence type="ECO:0000313" key="3">
    <source>
        <dbReference type="EMBL" id="KAF2887375.1"/>
    </source>
</evidence>
<dbReference type="InterPro" id="IPR036236">
    <property type="entry name" value="Znf_C2H2_sf"/>
</dbReference>
<organism evidence="3 4">
    <name type="scientific">Ignelater luminosus</name>
    <name type="common">Cucubano</name>
    <name type="synonym">Pyrophorus luminosus</name>
    <dbReference type="NCBI Taxonomy" id="2038154"/>
    <lineage>
        <taxon>Eukaryota</taxon>
        <taxon>Metazoa</taxon>
        <taxon>Ecdysozoa</taxon>
        <taxon>Arthropoda</taxon>
        <taxon>Hexapoda</taxon>
        <taxon>Insecta</taxon>
        <taxon>Pterygota</taxon>
        <taxon>Neoptera</taxon>
        <taxon>Endopterygota</taxon>
        <taxon>Coleoptera</taxon>
        <taxon>Polyphaga</taxon>
        <taxon>Elateriformia</taxon>
        <taxon>Elateroidea</taxon>
        <taxon>Elateridae</taxon>
        <taxon>Agrypninae</taxon>
        <taxon>Pyrophorini</taxon>
        <taxon>Ignelater</taxon>
    </lineage>
</organism>
<evidence type="ECO:0000259" key="2">
    <source>
        <dbReference type="PROSITE" id="PS50157"/>
    </source>
</evidence>
<dbReference type="EMBL" id="VTPC01083857">
    <property type="protein sequence ID" value="KAF2887375.1"/>
    <property type="molecule type" value="Genomic_DNA"/>
</dbReference>
<keyword evidence="4" id="KW-1185">Reference proteome</keyword>
<feature type="domain" description="C2H2-type" evidence="2">
    <location>
        <begin position="59"/>
        <end position="86"/>
    </location>
</feature>
<sequence length="226" mass="26963">MKLKPKKIDEKKKCSECKTIFKGLYSLHRHVRKFHKEKLNEIAPLEKHSWDTAEKSYNFTCNICRRNFTHKRHFIFHKQMHESSKTQLCNHFKDNHNIAKKIPTSHMLDETASTIEEILVDQTKTDEGDDLHNCALTTCLGDPLSDEDFQQRKKEIKRWICTVLDSIQSQSQLDEFRKLFESIESTLKVTFDKYFKHSHDFQTEHQDSTQLENQTTKDFYLKCQDY</sequence>
<dbReference type="SMART" id="SM00355">
    <property type="entry name" value="ZnF_C2H2"/>
    <property type="match status" value="2"/>
</dbReference>
<accession>A0A8K0CHI4</accession>
<dbReference type="GO" id="GO:0008270">
    <property type="term" value="F:zinc ion binding"/>
    <property type="evidence" value="ECO:0007669"/>
    <property type="project" value="UniProtKB-KW"/>
</dbReference>
<dbReference type="Gene3D" id="3.30.160.60">
    <property type="entry name" value="Classic Zinc Finger"/>
    <property type="match status" value="1"/>
</dbReference>
<name>A0A8K0CHI4_IGNLU</name>
<gene>
    <name evidence="3" type="ORF">ILUMI_18798</name>
</gene>
<comment type="caution">
    <text evidence="3">The sequence shown here is derived from an EMBL/GenBank/DDBJ whole genome shotgun (WGS) entry which is preliminary data.</text>
</comment>
<keyword evidence="1" id="KW-0479">Metal-binding</keyword>
<dbReference type="Proteomes" id="UP000801492">
    <property type="component" value="Unassembled WGS sequence"/>
</dbReference>
<evidence type="ECO:0000256" key="1">
    <source>
        <dbReference type="PROSITE-ProRule" id="PRU00042"/>
    </source>
</evidence>
<keyword evidence="1" id="KW-0862">Zinc</keyword>
<protein>
    <recommendedName>
        <fullName evidence="2">C2H2-type domain-containing protein</fullName>
    </recommendedName>
</protein>
<dbReference type="AlphaFoldDB" id="A0A8K0CHI4"/>